<dbReference type="InterPro" id="IPR012337">
    <property type="entry name" value="RNaseH-like_sf"/>
</dbReference>
<keyword evidence="11" id="KW-1185">Reference proteome</keyword>
<dbReference type="InterPro" id="IPR050951">
    <property type="entry name" value="Retrovirus_Pol_polyprotein"/>
</dbReference>
<dbReference type="Gene3D" id="3.10.10.10">
    <property type="entry name" value="HIV Type 1 Reverse Transcriptase, subunit A, domain 1"/>
    <property type="match status" value="1"/>
</dbReference>
<keyword evidence="8" id="KW-0175">Coiled coil</keyword>
<dbReference type="RefSeq" id="XP_071923053.1">
    <property type="nucleotide sequence ID" value="XM_072066952.1"/>
</dbReference>
<feature type="region of interest" description="Disordered" evidence="9">
    <location>
        <begin position="373"/>
        <end position="418"/>
    </location>
</feature>
<evidence type="ECO:0000256" key="3">
    <source>
        <dbReference type="ARBA" id="ARBA00022695"/>
    </source>
</evidence>
<dbReference type="Gene3D" id="2.40.70.10">
    <property type="entry name" value="Acid Proteases"/>
    <property type="match status" value="1"/>
</dbReference>
<accession>A0ABM4VU39</accession>
<feature type="domain" description="Integrase catalytic" evidence="10">
    <location>
        <begin position="1371"/>
        <end position="1535"/>
    </location>
</feature>
<keyword evidence="3" id="KW-0548">Nucleotidyltransferase</keyword>
<evidence type="ECO:0000256" key="6">
    <source>
        <dbReference type="ARBA" id="ARBA00022801"/>
    </source>
</evidence>
<feature type="domain" description="Integrase catalytic" evidence="10">
    <location>
        <begin position="2319"/>
        <end position="2431"/>
    </location>
</feature>
<dbReference type="CDD" id="cd01647">
    <property type="entry name" value="RT_LTR"/>
    <property type="match status" value="3"/>
</dbReference>
<dbReference type="Gene3D" id="1.10.340.70">
    <property type="match status" value="1"/>
</dbReference>
<proteinExistence type="predicted"/>
<evidence type="ECO:0000256" key="4">
    <source>
        <dbReference type="ARBA" id="ARBA00022722"/>
    </source>
</evidence>
<feature type="region of interest" description="Disordered" evidence="9">
    <location>
        <begin position="1"/>
        <end position="60"/>
    </location>
</feature>
<keyword evidence="4" id="KW-0540">Nuclease</keyword>
<dbReference type="InterPro" id="IPR001584">
    <property type="entry name" value="Integrase_cat-core"/>
</dbReference>
<feature type="compositionally biased region" description="Basic and acidic residues" evidence="9">
    <location>
        <begin position="504"/>
        <end position="522"/>
    </location>
</feature>
<dbReference type="Pfam" id="PF17921">
    <property type="entry name" value="Integrase_H2C2"/>
    <property type="match status" value="1"/>
</dbReference>
<feature type="compositionally biased region" description="Polar residues" evidence="9">
    <location>
        <begin position="376"/>
        <end position="393"/>
    </location>
</feature>
<dbReference type="Pfam" id="PF00078">
    <property type="entry name" value="RVT_1"/>
    <property type="match status" value="3"/>
</dbReference>
<feature type="region of interest" description="Disordered" evidence="9">
    <location>
        <begin position="491"/>
        <end position="552"/>
    </location>
</feature>
<dbReference type="Proteomes" id="UP001652660">
    <property type="component" value="Chromosome 10e"/>
</dbReference>
<evidence type="ECO:0000259" key="10">
    <source>
        <dbReference type="PROSITE" id="PS50994"/>
    </source>
</evidence>
<dbReference type="InterPro" id="IPR041373">
    <property type="entry name" value="RT_RNaseH"/>
</dbReference>
<feature type="compositionally biased region" description="Basic and acidic residues" evidence="9">
    <location>
        <begin position="15"/>
        <end position="35"/>
    </location>
</feature>
<keyword evidence="2" id="KW-0808">Transferase</keyword>
<evidence type="ECO:0000313" key="12">
    <source>
        <dbReference type="RefSeq" id="XP_071923053.1"/>
    </source>
</evidence>
<dbReference type="CDD" id="cd09274">
    <property type="entry name" value="RNase_HI_RT_Ty3"/>
    <property type="match status" value="2"/>
</dbReference>
<evidence type="ECO:0000256" key="1">
    <source>
        <dbReference type="ARBA" id="ARBA00012493"/>
    </source>
</evidence>
<dbReference type="Pfam" id="PF03732">
    <property type="entry name" value="Retrotrans_gag"/>
    <property type="match status" value="1"/>
</dbReference>
<dbReference type="InterPro" id="IPR043502">
    <property type="entry name" value="DNA/RNA_pol_sf"/>
</dbReference>
<gene>
    <name evidence="12" type="primary">LOC113711208</name>
</gene>
<dbReference type="SUPFAM" id="SSF53098">
    <property type="entry name" value="Ribonuclease H-like"/>
    <property type="match status" value="2"/>
</dbReference>
<organism evidence="11 12">
    <name type="scientific">Coffea arabica</name>
    <name type="common">Arabian coffee</name>
    <dbReference type="NCBI Taxonomy" id="13443"/>
    <lineage>
        <taxon>Eukaryota</taxon>
        <taxon>Viridiplantae</taxon>
        <taxon>Streptophyta</taxon>
        <taxon>Embryophyta</taxon>
        <taxon>Tracheophyta</taxon>
        <taxon>Spermatophyta</taxon>
        <taxon>Magnoliopsida</taxon>
        <taxon>eudicotyledons</taxon>
        <taxon>Gunneridae</taxon>
        <taxon>Pentapetalae</taxon>
        <taxon>asterids</taxon>
        <taxon>lamiids</taxon>
        <taxon>Gentianales</taxon>
        <taxon>Rubiaceae</taxon>
        <taxon>Ixoroideae</taxon>
        <taxon>Gardenieae complex</taxon>
        <taxon>Bertiereae - Coffeeae clade</taxon>
        <taxon>Coffeeae</taxon>
        <taxon>Coffea</taxon>
    </lineage>
</organism>
<dbReference type="Pfam" id="PF00665">
    <property type="entry name" value="rve"/>
    <property type="match status" value="2"/>
</dbReference>
<dbReference type="InterPro" id="IPR041588">
    <property type="entry name" value="Integrase_H2C2"/>
</dbReference>
<evidence type="ECO:0000256" key="2">
    <source>
        <dbReference type="ARBA" id="ARBA00022679"/>
    </source>
</evidence>
<dbReference type="Gene3D" id="3.30.420.10">
    <property type="entry name" value="Ribonuclease H-like superfamily/Ribonuclease H"/>
    <property type="match status" value="2"/>
</dbReference>
<dbReference type="PROSITE" id="PS50994">
    <property type="entry name" value="INTEGRASE"/>
    <property type="match status" value="2"/>
</dbReference>
<dbReference type="InterPro" id="IPR000477">
    <property type="entry name" value="RT_dom"/>
</dbReference>
<keyword evidence="7" id="KW-0695">RNA-directed DNA polymerase</keyword>
<dbReference type="GeneID" id="113711208"/>
<evidence type="ECO:0000256" key="7">
    <source>
        <dbReference type="ARBA" id="ARBA00022918"/>
    </source>
</evidence>
<dbReference type="InterPro" id="IPR021109">
    <property type="entry name" value="Peptidase_aspartic_dom_sf"/>
</dbReference>
<keyword evidence="6" id="KW-0378">Hydrolase</keyword>
<dbReference type="PANTHER" id="PTHR37984:SF5">
    <property type="entry name" value="PROTEIN NYNRIN-LIKE"/>
    <property type="match status" value="1"/>
</dbReference>
<dbReference type="InterPro" id="IPR036397">
    <property type="entry name" value="RNaseH_sf"/>
</dbReference>
<sequence>MPRSSRTGDLIFDPEVEKTARRTRKETRQLREEHSSATSQRPESGVEPTDSFGGTSSDLEQEEIPMANARTLRELAAPNLNQQPLCITFPSLSENTSFELKSGLISLLPSFHGLPGEEPYKHLQEFDVVCNSMKPPGITEEQIKMRAFPFSLKDSAKDWLYYLSPGSITTWDQLKKKFLDKYFPASRAASLRKEICGIKQHPGESLYEYWERFNFLLHKCPQHQISEQLLIQYFYEGLLFGDRSIIDAASGGALVNKTPQEARELIERMAENSQQFGTREDCPIRRVNEVETPSMQQQLTELTAFVRQQAVRNASQARVCGICTGIGHSADMCPMIQEETAEQVNMADHAPAPRKQYDPYSSTYNPWWRDHPNLSYGGNRQPNFTPNRQSNFVPNKPPGYQQQYQSRPPPPPSSGPSLEEMMKQVMTTMAQNQQMMTTMVQNQQRTDSEMQDIRNQISQMATTINRLDSQNQGKLPSQPELNPKNVSAMTLRSGKEIQGPEPVIPKDKDEEKIENELEREDSNGADPKVLPDPVITAKTNPPPFPSRLEKSKKQDKEKEILEVFRKVEINIPLLDAIKQVPKYAKFLRDLCVNRRRLRGDERVIVGENVSAILQRKFPPKCGDPGMFTIPCRIGNTVIRRAMLDLGASINVMPKSIYASLKLGRPFMSTTQTKIDVNKGTLSMEFDGETVHFNIFDTMKYLSNSNFSSVFSVSAIDPAVQEVFETVGRDELEVALTKHLELETTPEVEWSEDLKCTIGALHSLQTTTKRYEVLPIFTPEPHQRVLPSVVQAPVLELKPLPEHLKYAYLGDNETLPVIISSALSKTQEEKLIRVLREHKETIGWTIADIKGISPAICMHRIRLDEDAKPVRQAQRRLNPLMMEVKAGVTVEANQTGELVPVRKPTGWRQCIDYRRLNAVTKKDHFPLPFIDQMIERLACRAYYCFLDGFSGYFQIAIAPEDQEKTTFTCPFGTFAYRRMPFGLCNAPATFQRCMVSIFSEYVEKIIEVFMDDFSVYGDSFDTCLDNLKLILIRCIETNLVLNWEKCHFMVEHGIVLGHIVSSKGIEVDRAKIDIISALPYPASVREVRSFLGHAGFYRRFIKDFSKIGAPLFQLLQKEVTFEFDAKCEKAFDKLKELLTSPPIIQPPDWSLPFEIMCDASDHAVGAVLGQRMGKAAHVIYYASRALNGAQLNYSTTEKELLAVIFALEKFRSYLLGAKVIVFSDHAALRYLMTKKDAKPRLIRWILLLQEFDLEIRDKRGSENLVADHLSRIPVGEDKEPLRDAFPEEHLFSLNSQLPWYADLVNYLVTGNFPAGWPKSKRDKLKSDAKYFIWDDPYLWKRCADQVMRRCVSEMESCDRCQRVGNIARRDQMPQVPLIFVEIFDVWGIDFMGPFPTSFGFIYILLAVDYVSKWVEAKATRTNDSKVVADFIRSNIFVRFGMPRAIVSDRGTHFCNRTIAALFRKYGVLHRVSTSYHPQTNGQAEVSNREIKSILDKMVRPDRKDWSQRLEDALWAYRMAYKTPIGMSPYRLVFGKPCHLPVEFEHKAFWAIKQCNMNLEEAGAQRKLDLQELEEIRNEAYENALIYKERSRTFHDQQISRKTFEVACRAYYCFLDGFSGYFQIAIAPEDQEKTTFTWPFGTFAYRRMPFGLCNAPATFQRCMVSIFSEYVEKIIEVFMDDFSVYGDSFDTCLDNLKLILIRCIETNLVLNWEKCHFMVEHGIVLGHIVSSKGIEVDKAKIDVISALPYPANVREVRSFLGHAGFYRKFIKDFSKIGAPLFQLLQKDVAFEFNDKCERAFDKLKELLTSPPIIQPPDWSLPFEIMCDASDHAVRAVLGQRVGKAAHVIYYADGFSGYFQIAIAPEDQEKTTFTCPFGTFAYRRMPFGLCNAPATFQRCMVSIFSEYVKRIIEVFMDDFSVYGDSFDECLENLALILKRCIETNLVLNWEKCHFMVDHGIVLGHVVSVKGIEVDKAKIDLISALPYPVCVRKVRSFLGHAGFYRRFIKDFSKIGAPLFKLLQKDVPFDFTNECKVAFDKLKESLTSPPVIQPPDWSVPFEIMCDASDYVVGAVLGQRIGRVPHVIYYASRALSGAQLNYSTTEKELLAVVFALEKFRSYLLGAKVIVFSDHAALRYLLAKKDAKSRLIRWILLLQEFDLEIKHKSGVENLVAFHLSRLLTNQEDLPLRESFPEEQLLAINSSAPWYADIVNFLVANQLPAGWPKARRDKLKSDAKHYIWDDPYLWRQCSDQVIRRCVSAGEFHSILTFCHSFACGGYFGPKQTARKVLESGFYWPTLFKDAYLFCKSCDKCQRVGNISRRDQMSQTLILFVEIFDVWGIDSMGPFPSSFGFLYIILAVDYVSKWVEAKATRTNDSRVVADFIRSNIFVRFGMPRAIVSDRGTHFCNKTFTALFRKYGVLHKVSTPYHPQTNGQA</sequence>
<evidence type="ECO:0000256" key="5">
    <source>
        <dbReference type="ARBA" id="ARBA00022759"/>
    </source>
</evidence>
<dbReference type="Gene3D" id="3.30.70.270">
    <property type="match status" value="6"/>
</dbReference>
<protein>
    <recommendedName>
        <fullName evidence="1">RNA-directed DNA polymerase</fullName>
        <ecNumber evidence="1">2.7.7.49</ecNumber>
    </recommendedName>
</protein>
<name>A0ABM4VU39_COFAR</name>
<feature type="coiled-coil region" evidence="8">
    <location>
        <begin position="1557"/>
        <end position="1588"/>
    </location>
</feature>
<keyword evidence="5" id="KW-0255">Endonuclease</keyword>
<evidence type="ECO:0000256" key="9">
    <source>
        <dbReference type="SAM" id="MobiDB-lite"/>
    </source>
</evidence>
<dbReference type="Pfam" id="PF17917">
    <property type="entry name" value="RT_RNaseH"/>
    <property type="match status" value="2"/>
</dbReference>
<dbReference type="EC" id="2.7.7.49" evidence="1"/>
<dbReference type="InterPro" id="IPR043128">
    <property type="entry name" value="Rev_trsase/Diguanyl_cyclase"/>
</dbReference>
<dbReference type="InterPro" id="IPR005162">
    <property type="entry name" value="Retrotrans_gag_dom"/>
</dbReference>
<dbReference type="SUPFAM" id="SSF56672">
    <property type="entry name" value="DNA/RNA polymerases"/>
    <property type="match status" value="3"/>
</dbReference>
<evidence type="ECO:0000256" key="8">
    <source>
        <dbReference type="SAM" id="Coils"/>
    </source>
</evidence>
<evidence type="ECO:0000313" key="11">
    <source>
        <dbReference type="Proteomes" id="UP001652660"/>
    </source>
</evidence>
<reference evidence="12" key="1">
    <citation type="submission" date="2025-08" db="UniProtKB">
        <authorList>
            <consortium name="RefSeq"/>
        </authorList>
    </citation>
    <scope>IDENTIFICATION</scope>
    <source>
        <tissue evidence="12">Leaves</tissue>
    </source>
</reference>
<dbReference type="PANTHER" id="PTHR37984">
    <property type="entry name" value="PROTEIN CBG26694"/>
    <property type="match status" value="1"/>
</dbReference>